<evidence type="ECO:0000313" key="14">
    <source>
        <dbReference type="Proteomes" id="UP000427769"/>
    </source>
</evidence>
<dbReference type="GO" id="GO:0015627">
    <property type="term" value="C:type II protein secretion system complex"/>
    <property type="evidence" value="ECO:0007669"/>
    <property type="project" value="InterPro"/>
</dbReference>
<evidence type="ECO:0000256" key="10">
    <source>
        <dbReference type="ARBA" id="ARBA00030775"/>
    </source>
</evidence>
<evidence type="ECO:0000256" key="8">
    <source>
        <dbReference type="ARBA" id="ARBA00023136"/>
    </source>
</evidence>
<evidence type="ECO:0000256" key="5">
    <source>
        <dbReference type="ARBA" id="ARBA00022519"/>
    </source>
</evidence>
<accession>A0A5K7YZM4</accession>
<dbReference type="OrthoDB" id="5570404at2"/>
<keyword evidence="3" id="KW-1003">Cell membrane</keyword>
<evidence type="ECO:0000256" key="6">
    <source>
        <dbReference type="ARBA" id="ARBA00022692"/>
    </source>
</evidence>
<evidence type="ECO:0000256" key="7">
    <source>
        <dbReference type="ARBA" id="ARBA00022989"/>
    </source>
</evidence>
<reference evidence="13 14" key="1">
    <citation type="submission" date="2019-11" db="EMBL/GenBank/DDBJ databases">
        <title>Comparative genomics of hydrocarbon-degrading Desulfosarcina strains.</title>
        <authorList>
            <person name="Watanabe M."/>
            <person name="Kojima H."/>
            <person name="Fukui M."/>
        </authorList>
    </citation>
    <scope>NUCLEOTIDE SEQUENCE [LARGE SCALE GENOMIC DNA]</scope>
    <source>
        <strain evidence="13 14">PP31</strain>
    </source>
</reference>
<dbReference type="GO" id="GO:0015628">
    <property type="term" value="P:protein secretion by the type II secretion system"/>
    <property type="evidence" value="ECO:0007669"/>
    <property type="project" value="InterPro"/>
</dbReference>
<dbReference type="AlphaFoldDB" id="A0A5K7YZM4"/>
<sequence>MRRNAGFSIYELMVVIAIIAVLSAIAVPNMIAWRNRAKLGDGARDLYSAFQLAKARAAKENADVTLSFAPTGVTDREYALFIDDGAGTTDDLDGDGVLDAAGNGIIDGTETVFRTDRIPAGVSIDSTTFGNNSVTFSGSGLPDGIGRVDIVNSAGEERSLVLSLAGRVRVEY</sequence>
<dbReference type="Pfam" id="PF12019">
    <property type="entry name" value="GspH"/>
    <property type="match status" value="1"/>
</dbReference>
<keyword evidence="5" id="KW-0997">Cell inner membrane</keyword>
<evidence type="ECO:0000313" key="13">
    <source>
        <dbReference type="EMBL" id="BBO74078.1"/>
    </source>
</evidence>
<dbReference type="KEGG" id="dwd:DSCW_14950"/>
<proteinExistence type="inferred from homology"/>
<name>A0A5K7YZM4_9BACT</name>
<dbReference type="GO" id="GO:0005886">
    <property type="term" value="C:plasma membrane"/>
    <property type="evidence" value="ECO:0007669"/>
    <property type="project" value="UniProtKB-SubCell"/>
</dbReference>
<evidence type="ECO:0000256" key="9">
    <source>
        <dbReference type="ARBA" id="ARBA00025772"/>
    </source>
</evidence>
<keyword evidence="7 11" id="KW-1133">Transmembrane helix</keyword>
<comment type="similarity">
    <text evidence="9">Belongs to the GSP H family.</text>
</comment>
<feature type="transmembrane region" description="Helical" evidence="11">
    <location>
        <begin position="12"/>
        <end position="32"/>
    </location>
</feature>
<dbReference type="Gene3D" id="3.30.700.10">
    <property type="entry name" value="Glycoprotein, Type 4 Pilin"/>
    <property type="match status" value="1"/>
</dbReference>
<evidence type="ECO:0000256" key="1">
    <source>
        <dbReference type="ARBA" id="ARBA00004377"/>
    </source>
</evidence>
<keyword evidence="14" id="KW-1185">Reference proteome</keyword>
<dbReference type="EMBL" id="AP021875">
    <property type="protein sequence ID" value="BBO74078.1"/>
    <property type="molecule type" value="Genomic_DNA"/>
</dbReference>
<evidence type="ECO:0000259" key="12">
    <source>
        <dbReference type="Pfam" id="PF12019"/>
    </source>
</evidence>
<dbReference type="InterPro" id="IPR045584">
    <property type="entry name" value="Pilin-like"/>
</dbReference>
<dbReference type="NCBIfam" id="TIGR02532">
    <property type="entry name" value="IV_pilin_GFxxxE"/>
    <property type="match status" value="1"/>
</dbReference>
<gene>
    <name evidence="13" type="ORF">DSCW_14950</name>
</gene>
<keyword evidence="4" id="KW-0488">Methylation</keyword>
<keyword evidence="8 11" id="KW-0472">Membrane</keyword>
<dbReference type="InterPro" id="IPR022346">
    <property type="entry name" value="T2SS_GspH"/>
</dbReference>
<dbReference type="InterPro" id="IPR012902">
    <property type="entry name" value="N_methyl_site"/>
</dbReference>
<protein>
    <recommendedName>
        <fullName evidence="2">Type II secretion system protein H</fullName>
    </recommendedName>
    <alternativeName>
        <fullName evidence="10">General secretion pathway protein H</fullName>
    </alternativeName>
</protein>
<comment type="subcellular location">
    <subcellularLocation>
        <location evidence="1">Cell inner membrane</location>
        <topology evidence="1">Single-pass membrane protein</topology>
    </subcellularLocation>
</comment>
<organism evidence="13 14">
    <name type="scientific">Desulfosarcina widdelii</name>
    <dbReference type="NCBI Taxonomy" id="947919"/>
    <lineage>
        <taxon>Bacteria</taxon>
        <taxon>Pseudomonadati</taxon>
        <taxon>Thermodesulfobacteriota</taxon>
        <taxon>Desulfobacteria</taxon>
        <taxon>Desulfobacterales</taxon>
        <taxon>Desulfosarcinaceae</taxon>
        <taxon>Desulfosarcina</taxon>
    </lineage>
</organism>
<dbReference type="Pfam" id="PF07963">
    <property type="entry name" value="N_methyl"/>
    <property type="match status" value="1"/>
</dbReference>
<evidence type="ECO:0000256" key="3">
    <source>
        <dbReference type="ARBA" id="ARBA00022475"/>
    </source>
</evidence>
<keyword evidence="6 11" id="KW-0812">Transmembrane</keyword>
<dbReference type="RefSeq" id="WP_155303134.1">
    <property type="nucleotide sequence ID" value="NZ_AP021875.1"/>
</dbReference>
<dbReference type="Proteomes" id="UP000427769">
    <property type="component" value="Chromosome"/>
</dbReference>
<feature type="domain" description="General secretion pathway GspH" evidence="12">
    <location>
        <begin position="43"/>
        <end position="166"/>
    </location>
</feature>
<evidence type="ECO:0000256" key="2">
    <source>
        <dbReference type="ARBA" id="ARBA00021549"/>
    </source>
</evidence>
<evidence type="ECO:0000256" key="11">
    <source>
        <dbReference type="SAM" id="Phobius"/>
    </source>
</evidence>
<evidence type="ECO:0000256" key="4">
    <source>
        <dbReference type="ARBA" id="ARBA00022481"/>
    </source>
</evidence>
<dbReference type="SUPFAM" id="SSF54523">
    <property type="entry name" value="Pili subunits"/>
    <property type="match status" value="1"/>
</dbReference>